<evidence type="ECO:0000313" key="3">
    <source>
        <dbReference type="Proteomes" id="UP001148203"/>
    </source>
</evidence>
<dbReference type="PIRSF" id="PIRSF018266">
    <property type="entry name" value="FecR"/>
    <property type="match status" value="1"/>
</dbReference>
<dbReference type="InterPro" id="IPR006860">
    <property type="entry name" value="FecR"/>
</dbReference>
<keyword evidence="3" id="KW-1185">Reference proteome</keyword>
<dbReference type="Proteomes" id="UP001148203">
    <property type="component" value="Unassembled WGS sequence"/>
</dbReference>
<dbReference type="Pfam" id="PF04773">
    <property type="entry name" value="FecR"/>
    <property type="match status" value="1"/>
</dbReference>
<dbReference type="PANTHER" id="PTHR30273:SF2">
    <property type="entry name" value="PROTEIN FECR"/>
    <property type="match status" value="1"/>
</dbReference>
<proteinExistence type="predicted"/>
<protein>
    <submittedName>
        <fullName evidence="2">FecR domain-containing protein</fullName>
    </submittedName>
</protein>
<dbReference type="EMBL" id="JAMDGY010000081">
    <property type="protein sequence ID" value="MDD0993214.1"/>
    <property type="molecule type" value="Genomic_DNA"/>
</dbReference>
<dbReference type="Gene3D" id="3.55.50.30">
    <property type="match status" value="1"/>
</dbReference>
<name>A0ABT5NYM7_9PSED</name>
<evidence type="ECO:0000313" key="2">
    <source>
        <dbReference type="EMBL" id="MDD0993214.1"/>
    </source>
</evidence>
<evidence type="ECO:0000259" key="1">
    <source>
        <dbReference type="Pfam" id="PF04773"/>
    </source>
</evidence>
<organism evidence="2 3">
    <name type="scientific">Pseudomonas fontis</name>
    <dbReference type="NCBI Taxonomy" id="2942633"/>
    <lineage>
        <taxon>Bacteria</taxon>
        <taxon>Pseudomonadati</taxon>
        <taxon>Pseudomonadota</taxon>
        <taxon>Gammaproteobacteria</taxon>
        <taxon>Pseudomonadales</taxon>
        <taxon>Pseudomonadaceae</taxon>
        <taxon>Pseudomonas</taxon>
    </lineage>
</organism>
<dbReference type="PANTHER" id="PTHR30273">
    <property type="entry name" value="PERIPLASMIC SIGNAL SENSOR AND SIGMA FACTOR ACTIVATOR FECR-RELATED"/>
    <property type="match status" value="1"/>
</dbReference>
<reference evidence="2 3" key="1">
    <citation type="submission" date="2022-05" db="EMBL/GenBank/DDBJ databases">
        <title>Novel Pseudomonas spp. Isolated from a Rainbow Trout Aquaculture Facility.</title>
        <authorList>
            <person name="Testerman T."/>
            <person name="Graf J."/>
        </authorList>
    </citation>
    <scope>NUCLEOTIDE SEQUENCE [LARGE SCALE GENOMIC DNA]</scope>
    <source>
        <strain evidence="2 3">ID681</strain>
    </source>
</reference>
<comment type="caution">
    <text evidence="2">The sequence shown here is derived from an EMBL/GenBank/DDBJ whole genome shotgun (WGS) entry which is preliminary data.</text>
</comment>
<sequence length="279" mass="30333">MTAPRPPDNKADPLKPFTDALRERVPGKDALLSEGMALTQKRLNKKKTIAAGLPILALAGLLWHLDPAWHTEDVQVAIGQREAISLADGSRVLLNSGSHLRIEKRLRSRQLELLGGEALFTVVHADSAFIVRSQGVRVRDIGTVFNLRSDARGVDVGVIEGSVEVSNASAAPRLLRAGETLRATAERIGQVDPADTAALTAWQHGKLRFDGTPLSEVIADLQPYRQGRMRIADVSTGELRLSGEFDSSRVDVLIDMLPKILPVRLQRGSDGSVVLSRLR</sequence>
<accession>A0ABT5NYM7</accession>
<dbReference type="RefSeq" id="WP_273913226.1">
    <property type="nucleotide sequence ID" value="NZ_JAMDGX010000078.1"/>
</dbReference>
<feature type="domain" description="FecR protein" evidence="1">
    <location>
        <begin position="73"/>
        <end position="164"/>
    </location>
</feature>
<gene>
    <name evidence="2" type="ORF">M5G11_22045</name>
</gene>
<dbReference type="Gene3D" id="2.60.120.1440">
    <property type="match status" value="1"/>
</dbReference>
<dbReference type="InterPro" id="IPR012373">
    <property type="entry name" value="Ferrdict_sens_TM"/>
</dbReference>